<dbReference type="OrthoDB" id="6613063at2759"/>
<feature type="transmembrane region" description="Helical" evidence="1">
    <location>
        <begin position="154"/>
        <end position="174"/>
    </location>
</feature>
<sequence>MHLSYENTYKNLISFWCGTYKDLDHNDQSYRIEKTVWDAIGEATAEAARTTPRAHGPAVPNIADDGIRVTADMYSFWFQSLGPVLLEKSFKNRIVYSRFVELVKLTNKCLQFSLQQEEVEEIRRGFIKWVQDHEKIYYQFCVDRLAACPITIHALLHIADGILLLGLVWVYWAFAMERFCGKLACVICSQRFPFSNLDNQVLVQAQLMQIKNNYDLHKELSLRKGASTTWEFRIPDEPRYEKYVLVAPRVVDPVVNTAILTRITAALVTHLSPLNARAEDLGPIRSNVKRLLPLCSFEAWGRLQHLECGDTMLASEIVPREMDDARDATYVRVHVFSFNFSDFTSFQMQYEALVDKNACSANGKSQYKLKTCFGQLQFIYLIKAPRMPQLGITQRTSFALAVINECDNPTPHLSGLDIHLYSKFQGLDVVDIATVQSLVGRVNWNRQWAIFARSGELARTTFTEDEGAD</sequence>
<evidence type="ECO:0000313" key="3">
    <source>
        <dbReference type="Proteomes" id="UP000290288"/>
    </source>
</evidence>
<organism evidence="2 3">
    <name type="scientific">Candolleomyces aberdarensis</name>
    <dbReference type="NCBI Taxonomy" id="2316362"/>
    <lineage>
        <taxon>Eukaryota</taxon>
        <taxon>Fungi</taxon>
        <taxon>Dikarya</taxon>
        <taxon>Basidiomycota</taxon>
        <taxon>Agaricomycotina</taxon>
        <taxon>Agaricomycetes</taxon>
        <taxon>Agaricomycetidae</taxon>
        <taxon>Agaricales</taxon>
        <taxon>Agaricineae</taxon>
        <taxon>Psathyrellaceae</taxon>
        <taxon>Candolleomyces</taxon>
    </lineage>
</organism>
<name>A0A4Q2D4A0_9AGAR</name>
<accession>A0A4Q2D4A0</accession>
<reference evidence="2 3" key="1">
    <citation type="submission" date="2019-01" db="EMBL/GenBank/DDBJ databases">
        <title>Draft genome sequence of Psathyrella aberdarensis IHI B618.</title>
        <authorList>
            <person name="Buettner E."/>
            <person name="Kellner H."/>
        </authorList>
    </citation>
    <scope>NUCLEOTIDE SEQUENCE [LARGE SCALE GENOMIC DNA]</scope>
    <source>
        <strain evidence="2 3">IHI B618</strain>
    </source>
</reference>
<evidence type="ECO:0000313" key="2">
    <source>
        <dbReference type="EMBL" id="RXW13572.1"/>
    </source>
</evidence>
<protein>
    <submittedName>
        <fullName evidence="2">Uncharacterized protein</fullName>
    </submittedName>
</protein>
<dbReference type="STRING" id="2316362.A0A4Q2D4A0"/>
<dbReference type="AlphaFoldDB" id="A0A4Q2D4A0"/>
<keyword evidence="1" id="KW-1133">Transmembrane helix</keyword>
<evidence type="ECO:0000256" key="1">
    <source>
        <dbReference type="SAM" id="Phobius"/>
    </source>
</evidence>
<proteinExistence type="predicted"/>
<dbReference type="EMBL" id="SDEE01000879">
    <property type="protein sequence ID" value="RXW13572.1"/>
    <property type="molecule type" value="Genomic_DNA"/>
</dbReference>
<dbReference type="Proteomes" id="UP000290288">
    <property type="component" value="Unassembled WGS sequence"/>
</dbReference>
<gene>
    <name evidence="2" type="ORF">EST38_g12282</name>
</gene>
<comment type="caution">
    <text evidence="2">The sequence shown here is derived from an EMBL/GenBank/DDBJ whole genome shotgun (WGS) entry which is preliminary data.</text>
</comment>
<keyword evidence="1" id="KW-0812">Transmembrane</keyword>
<keyword evidence="1" id="KW-0472">Membrane</keyword>
<keyword evidence="3" id="KW-1185">Reference proteome</keyword>